<dbReference type="InterPro" id="IPR050248">
    <property type="entry name" value="Polysacc_deacetylase_ArnD"/>
</dbReference>
<gene>
    <name evidence="5" type="ORF">L0P57_07350</name>
</gene>
<dbReference type="PANTHER" id="PTHR10587">
    <property type="entry name" value="GLYCOSYL TRANSFERASE-RELATED"/>
    <property type="match status" value="1"/>
</dbReference>
<keyword evidence="3" id="KW-0812">Transmembrane</keyword>
<feature type="domain" description="NodB homology" evidence="4">
    <location>
        <begin position="291"/>
        <end position="465"/>
    </location>
</feature>
<dbReference type="Pfam" id="PF01522">
    <property type="entry name" value="Polysacc_deac_1"/>
    <property type="match status" value="1"/>
</dbReference>
<dbReference type="Pfam" id="PF11738">
    <property type="entry name" value="DUF3298"/>
    <property type="match status" value="1"/>
</dbReference>
<comment type="caution">
    <text evidence="5">The sequence shown here is derived from an EMBL/GenBank/DDBJ whole genome shotgun (WGS) entry which is preliminary data.</text>
</comment>
<name>A0ABS9MIV8_9FIRM</name>
<dbReference type="InterPro" id="IPR021729">
    <property type="entry name" value="DUF3298"/>
</dbReference>
<dbReference type="CDD" id="cd10954">
    <property type="entry name" value="CE4_CtAXE_like"/>
    <property type="match status" value="1"/>
</dbReference>
<dbReference type="EMBL" id="JAKNHQ010000008">
    <property type="protein sequence ID" value="MCG4610748.1"/>
    <property type="molecule type" value="Genomic_DNA"/>
</dbReference>
<keyword evidence="6" id="KW-1185">Reference proteome</keyword>
<dbReference type="InterPro" id="IPR002509">
    <property type="entry name" value="NODB_dom"/>
</dbReference>
<dbReference type="InterPro" id="IPR037126">
    <property type="entry name" value="PdaC/RsiV-like_sf"/>
</dbReference>
<dbReference type="Proteomes" id="UP001298681">
    <property type="component" value="Unassembled WGS sequence"/>
</dbReference>
<sequence length="489" mass="54134">MRSTKELRSARAAIFIGAILTVLAAAAIFFVMHMGDNKNLSERERQALAQTLYFPNPSENQQIGETESIVNNDPDHAVSIHYPVFGIQAIDLQVLEVVEDLQKGHREQLGQEQQTTTTDVQSDLLVDYQSYMAGDRTASMVLTVKEQFSTWSNARDRTIAMVFDLLEGRQLGLGDIFQNDYLERLSEGVRKSFQASSGNLSATETEQFLAGTTPDMDSFQNFALTTDAVRIYFEQGQIFPEQDGAPMAEIPYEDLAGALRIRTEGPLLSVGAAPEVELTEPEPVAVDPDRPMVALTFDDGPHPIVTPRILNLLKQYNARATFFVLGNRVDSYADVLQREYTEGHEIGNHSYNHASLSKLGEQEIAFQVQETDERISHLLPTAPVLLRPPYGAINDAAREAIQKPFVLWSIDTQDWKNRSSGAIASEVLEKVKDGDIILMHDLYAATADACEVILPALAAEGYQFVTVSELLEKRDIVPAAGQVYTHATA</sequence>
<keyword evidence="2" id="KW-0378">Hydrolase</keyword>
<keyword evidence="1" id="KW-0479">Metal-binding</keyword>
<evidence type="ECO:0000259" key="4">
    <source>
        <dbReference type="PROSITE" id="PS51677"/>
    </source>
</evidence>
<reference evidence="5 6" key="1">
    <citation type="submission" date="2022-01" db="EMBL/GenBank/DDBJ databases">
        <title>Collection of gut derived symbiotic bacterial strains cultured from healthy donors.</title>
        <authorList>
            <person name="Lin H."/>
            <person name="Kohout C."/>
            <person name="Waligurski E."/>
            <person name="Pamer E.G."/>
        </authorList>
    </citation>
    <scope>NUCLEOTIDE SEQUENCE [LARGE SCALE GENOMIC DNA]</scope>
    <source>
        <strain evidence="5 6">DFI.7.58</strain>
    </source>
</reference>
<dbReference type="PROSITE" id="PS51677">
    <property type="entry name" value="NODB"/>
    <property type="match status" value="1"/>
</dbReference>
<accession>A0ABS9MIV8</accession>
<evidence type="ECO:0000313" key="6">
    <source>
        <dbReference type="Proteomes" id="UP001298681"/>
    </source>
</evidence>
<evidence type="ECO:0000256" key="2">
    <source>
        <dbReference type="ARBA" id="ARBA00022801"/>
    </source>
</evidence>
<feature type="transmembrane region" description="Helical" evidence="3">
    <location>
        <begin position="12"/>
        <end position="35"/>
    </location>
</feature>
<evidence type="ECO:0000256" key="1">
    <source>
        <dbReference type="ARBA" id="ARBA00022723"/>
    </source>
</evidence>
<dbReference type="SUPFAM" id="SSF88713">
    <property type="entry name" value="Glycoside hydrolase/deacetylase"/>
    <property type="match status" value="1"/>
</dbReference>
<dbReference type="Gene3D" id="3.20.20.370">
    <property type="entry name" value="Glycoside hydrolase/deacetylase"/>
    <property type="match status" value="1"/>
</dbReference>
<dbReference type="PANTHER" id="PTHR10587:SF133">
    <property type="entry name" value="CHITIN DEACETYLASE 1-RELATED"/>
    <property type="match status" value="1"/>
</dbReference>
<evidence type="ECO:0000313" key="5">
    <source>
        <dbReference type="EMBL" id="MCG4610748.1"/>
    </source>
</evidence>
<dbReference type="RefSeq" id="WP_237966727.1">
    <property type="nucleotide sequence ID" value="NZ_JAKNHQ010000008.1"/>
</dbReference>
<protein>
    <submittedName>
        <fullName evidence="5">Polysaccharide deacetylase family protein</fullName>
    </submittedName>
</protein>
<keyword evidence="3" id="KW-1133">Transmembrane helix</keyword>
<organism evidence="5 6">
    <name type="scientific">Anaeromassilibacillus senegalensis</name>
    <dbReference type="NCBI Taxonomy" id="1673717"/>
    <lineage>
        <taxon>Bacteria</taxon>
        <taxon>Bacillati</taxon>
        <taxon>Bacillota</taxon>
        <taxon>Clostridia</taxon>
        <taxon>Eubacteriales</taxon>
        <taxon>Acutalibacteraceae</taxon>
        <taxon>Anaeromassilibacillus</taxon>
    </lineage>
</organism>
<proteinExistence type="predicted"/>
<keyword evidence="3" id="KW-0472">Membrane</keyword>
<dbReference type="InterPro" id="IPR011330">
    <property type="entry name" value="Glyco_hydro/deAcase_b/a-brl"/>
</dbReference>
<evidence type="ECO:0000256" key="3">
    <source>
        <dbReference type="SAM" id="Phobius"/>
    </source>
</evidence>
<dbReference type="Gene3D" id="3.90.640.20">
    <property type="entry name" value="Heat-shock cognate protein, ATPase"/>
    <property type="match status" value="1"/>
</dbReference>